<name>A0ABN1XFV5_9PSEU</name>
<dbReference type="EMBL" id="BAAAJK010000001">
    <property type="protein sequence ID" value="GAA1379317.1"/>
    <property type="molecule type" value="Genomic_DNA"/>
</dbReference>
<dbReference type="Proteomes" id="UP001501414">
    <property type="component" value="Unassembled WGS sequence"/>
</dbReference>
<evidence type="ECO:0000256" key="1">
    <source>
        <dbReference type="SAM" id="MobiDB-lite"/>
    </source>
</evidence>
<evidence type="ECO:0000313" key="5">
    <source>
        <dbReference type="Proteomes" id="UP001501414"/>
    </source>
</evidence>
<feature type="signal peptide" evidence="2">
    <location>
        <begin position="1"/>
        <end position="26"/>
    </location>
</feature>
<feature type="chain" id="PRO_5046491547" description="DUF4232 domain-containing protein" evidence="2">
    <location>
        <begin position="27"/>
        <end position="196"/>
    </location>
</feature>
<gene>
    <name evidence="4" type="ORF">GCM10009613_01830</name>
</gene>
<accession>A0ABN1XFV5</accession>
<feature type="domain" description="DUF4232" evidence="3">
    <location>
        <begin position="61"/>
        <end position="191"/>
    </location>
</feature>
<keyword evidence="2" id="KW-0732">Signal</keyword>
<evidence type="ECO:0000256" key="2">
    <source>
        <dbReference type="SAM" id="SignalP"/>
    </source>
</evidence>
<evidence type="ECO:0000313" key="4">
    <source>
        <dbReference type="EMBL" id="GAA1379317.1"/>
    </source>
</evidence>
<reference evidence="4 5" key="1">
    <citation type="journal article" date="2019" name="Int. J. Syst. Evol. Microbiol.">
        <title>The Global Catalogue of Microorganisms (GCM) 10K type strain sequencing project: providing services to taxonomists for standard genome sequencing and annotation.</title>
        <authorList>
            <consortium name="The Broad Institute Genomics Platform"/>
            <consortium name="The Broad Institute Genome Sequencing Center for Infectious Disease"/>
            <person name="Wu L."/>
            <person name="Ma J."/>
        </authorList>
    </citation>
    <scope>NUCLEOTIDE SEQUENCE [LARGE SCALE GENOMIC DNA]</scope>
    <source>
        <strain evidence="4 5">JCM 11896</strain>
    </source>
</reference>
<sequence length="196" mass="19074">MAGLRRSGAAIALLALAAGCSAPAPAPSAVPNIAAAPQPAIAPGEIAAPAAPDPAAPAGPCTGDTLDVSATPVRPDGDAGVQELVFRNTGPAACVLDGYPGVSFVAGNEGTPVGARAAIDGPRAQVRLEPGRAATATLRVTATESYPAGDCDPREVRGIRVAPPGGTGGRFVPRPGPVCAAEPDPPQATVASVVAR</sequence>
<organism evidence="4 5">
    <name type="scientific">Pseudonocardia kongjuensis</name>
    <dbReference type="NCBI Taxonomy" id="102227"/>
    <lineage>
        <taxon>Bacteria</taxon>
        <taxon>Bacillati</taxon>
        <taxon>Actinomycetota</taxon>
        <taxon>Actinomycetes</taxon>
        <taxon>Pseudonocardiales</taxon>
        <taxon>Pseudonocardiaceae</taxon>
        <taxon>Pseudonocardia</taxon>
    </lineage>
</organism>
<protein>
    <recommendedName>
        <fullName evidence="3">DUF4232 domain-containing protein</fullName>
    </recommendedName>
</protein>
<feature type="region of interest" description="Disordered" evidence="1">
    <location>
        <begin position="44"/>
        <end position="75"/>
    </location>
</feature>
<evidence type="ECO:0000259" key="3">
    <source>
        <dbReference type="Pfam" id="PF14016"/>
    </source>
</evidence>
<dbReference type="InterPro" id="IPR025326">
    <property type="entry name" value="DUF4232"/>
</dbReference>
<dbReference type="Pfam" id="PF14016">
    <property type="entry name" value="DUF4232"/>
    <property type="match status" value="1"/>
</dbReference>
<keyword evidence="5" id="KW-1185">Reference proteome</keyword>
<comment type="caution">
    <text evidence="4">The sequence shown here is derived from an EMBL/GenBank/DDBJ whole genome shotgun (WGS) entry which is preliminary data.</text>
</comment>
<dbReference type="RefSeq" id="WP_344017576.1">
    <property type="nucleotide sequence ID" value="NZ_BAAAJK010000001.1"/>
</dbReference>
<dbReference type="PROSITE" id="PS51257">
    <property type="entry name" value="PROKAR_LIPOPROTEIN"/>
    <property type="match status" value="1"/>
</dbReference>
<proteinExistence type="predicted"/>